<accession>A0AAV1SND5</accession>
<organism evidence="1 2">
    <name type="scientific">Dovyalis caffra</name>
    <dbReference type="NCBI Taxonomy" id="77055"/>
    <lineage>
        <taxon>Eukaryota</taxon>
        <taxon>Viridiplantae</taxon>
        <taxon>Streptophyta</taxon>
        <taxon>Embryophyta</taxon>
        <taxon>Tracheophyta</taxon>
        <taxon>Spermatophyta</taxon>
        <taxon>Magnoliopsida</taxon>
        <taxon>eudicotyledons</taxon>
        <taxon>Gunneridae</taxon>
        <taxon>Pentapetalae</taxon>
        <taxon>rosids</taxon>
        <taxon>fabids</taxon>
        <taxon>Malpighiales</taxon>
        <taxon>Salicaceae</taxon>
        <taxon>Flacourtieae</taxon>
        <taxon>Dovyalis</taxon>
    </lineage>
</organism>
<proteinExistence type="predicted"/>
<sequence>MQEPIRKAKPSEVGGILRRTIGATEAEERIKRVKFKHDRRRFGKEHELLSLEEAIFFVRCWNCPKVLLLKRVERFEFIYSVGVVFGRLKLRITAKMEMGHFSISNGDE</sequence>
<keyword evidence="2" id="KW-1185">Reference proteome</keyword>
<name>A0AAV1SND5_9ROSI</name>
<evidence type="ECO:0000313" key="1">
    <source>
        <dbReference type="EMBL" id="CAK7352452.1"/>
    </source>
</evidence>
<gene>
    <name evidence="1" type="ORF">DCAF_LOCUS24231</name>
</gene>
<protein>
    <submittedName>
        <fullName evidence="1">Uncharacterized protein</fullName>
    </submittedName>
</protein>
<evidence type="ECO:0000313" key="2">
    <source>
        <dbReference type="Proteomes" id="UP001314170"/>
    </source>
</evidence>
<dbReference type="AlphaFoldDB" id="A0AAV1SND5"/>
<dbReference type="Proteomes" id="UP001314170">
    <property type="component" value="Unassembled WGS sequence"/>
</dbReference>
<dbReference type="EMBL" id="CAWUPB010001194">
    <property type="protein sequence ID" value="CAK7352452.1"/>
    <property type="molecule type" value="Genomic_DNA"/>
</dbReference>
<comment type="caution">
    <text evidence="1">The sequence shown here is derived from an EMBL/GenBank/DDBJ whole genome shotgun (WGS) entry which is preliminary data.</text>
</comment>
<reference evidence="1 2" key="1">
    <citation type="submission" date="2024-01" db="EMBL/GenBank/DDBJ databases">
        <authorList>
            <person name="Waweru B."/>
        </authorList>
    </citation>
    <scope>NUCLEOTIDE SEQUENCE [LARGE SCALE GENOMIC DNA]</scope>
</reference>